<dbReference type="GO" id="GO:0016740">
    <property type="term" value="F:transferase activity"/>
    <property type="evidence" value="ECO:0007669"/>
    <property type="project" value="UniProtKB-KW"/>
</dbReference>
<dbReference type="CDD" id="cd16015">
    <property type="entry name" value="LTA_synthase"/>
    <property type="match status" value="1"/>
</dbReference>
<evidence type="ECO:0000256" key="1">
    <source>
        <dbReference type="ARBA" id="ARBA00004651"/>
    </source>
</evidence>
<feature type="binding site" evidence="8">
    <location>
        <position position="285"/>
    </location>
    <ligand>
        <name>Mn(2+)</name>
        <dbReference type="ChEBI" id="CHEBI:29035"/>
    </ligand>
</feature>
<evidence type="ECO:0000256" key="3">
    <source>
        <dbReference type="ARBA" id="ARBA00022692"/>
    </source>
</evidence>
<dbReference type="Pfam" id="PF00884">
    <property type="entry name" value="Sulfatase"/>
    <property type="match status" value="1"/>
</dbReference>
<evidence type="ECO:0000256" key="8">
    <source>
        <dbReference type="PIRSR" id="PIRSR005091-3"/>
    </source>
</evidence>
<keyword evidence="5 9" id="KW-0472">Membrane</keyword>
<keyword evidence="11" id="KW-0808">Transferase</keyword>
<dbReference type="Gene3D" id="3.40.720.10">
    <property type="entry name" value="Alkaline Phosphatase, subunit A"/>
    <property type="match status" value="1"/>
</dbReference>
<feature type="binding site" evidence="8">
    <location>
        <position position="452"/>
    </location>
    <ligand>
        <name>Mn(2+)</name>
        <dbReference type="ChEBI" id="CHEBI:29035"/>
    </ligand>
</feature>
<dbReference type="InterPro" id="IPR017850">
    <property type="entry name" value="Alkaline_phosphatase_core_sf"/>
</dbReference>
<dbReference type="GO" id="GO:0046872">
    <property type="term" value="F:metal ion binding"/>
    <property type="evidence" value="ECO:0007669"/>
    <property type="project" value="UniProtKB-KW"/>
</dbReference>
<evidence type="ECO:0000256" key="6">
    <source>
        <dbReference type="PIRSR" id="PIRSR005091-1"/>
    </source>
</evidence>
<dbReference type="Gene3D" id="3.30.1120.80">
    <property type="match status" value="1"/>
</dbReference>
<evidence type="ECO:0000256" key="7">
    <source>
        <dbReference type="PIRSR" id="PIRSR005091-2"/>
    </source>
</evidence>
<proteinExistence type="predicted"/>
<dbReference type="InterPro" id="IPR012160">
    <property type="entry name" value="LtaS-like"/>
</dbReference>
<feature type="transmembrane region" description="Helical" evidence="9">
    <location>
        <begin position="104"/>
        <end position="134"/>
    </location>
</feature>
<evidence type="ECO:0000313" key="12">
    <source>
        <dbReference type="Proteomes" id="UP000002786"/>
    </source>
</evidence>
<dbReference type="EMBL" id="JH660660">
    <property type="protein sequence ID" value="EIM33295.1"/>
    <property type="molecule type" value="Genomic_DNA"/>
</dbReference>
<organism evidence="11 12">
    <name type="scientific">Prevotella bivia DSM 20514</name>
    <dbReference type="NCBI Taxonomy" id="868129"/>
    <lineage>
        <taxon>Bacteria</taxon>
        <taxon>Pseudomonadati</taxon>
        <taxon>Bacteroidota</taxon>
        <taxon>Bacteroidia</taxon>
        <taxon>Bacteroidales</taxon>
        <taxon>Prevotellaceae</taxon>
        <taxon>Prevotella</taxon>
    </lineage>
</organism>
<dbReference type="PIRSF" id="PIRSF005091">
    <property type="entry name" value="Mmb_sulf_HI1246"/>
    <property type="match status" value="1"/>
</dbReference>
<keyword evidence="3 9" id="KW-0812">Transmembrane</keyword>
<keyword evidence="12" id="KW-1185">Reference proteome</keyword>
<dbReference type="AlphaFoldDB" id="I4ZAQ3"/>
<sequence>MLFNYGMFKDSGVADYVQVMWHGISLDLSMAGYFLLLPCLLTIVSVWISNKAVLWLWLWRMAIAFSALLFSFSFCLNLALYPYWKFPLDTTPLFYFLSSPADAFASVNILTVILGFVVSFALTGAVYTLFVHFIPKFHTANLRCKMLQTLVVVLFMVVLIIPIRGGVSVSVTNIGKVYFSTNMKLNHAAVNPLFSLMESYSKEEDFSKQYRFMEHSEMERIFKTMVSTKSTDTKALLNTDKPDIYLFILESFSTKLMQTEATPQLNQLKKEGIFFENLYANSFRTDRGVVAVLSGYPAQPTTSIMKFTKKASALPSIANVLKQHHYRLKYYYGGDANFTNMRSYLTSQGFVNIVSDVDFPLKYRLSKWGVPDEYVFERLIDDIKVRKQSDKQPTFQVLQTSSSHEPFDVPYYRLKNKVLNAFAYTDHCIGNFVSYLKKSGRWNRSLIILVPDHLGCYPEDISSFTLERYQIPMLWLGGAIKNPQRVSTYGSQHDIAATLLAQLGLSHQQFLFSKDMLDAHSTHFAFFTFPDLWGIATPDHKLIYDNTSNKLILKQGEETDLYTKKGKAYLQRLYDDLSERGE</sequence>
<keyword evidence="7" id="KW-0464">Manganese</keyword>
<accession>I4ZAQ3</accession>
<dbReference type="GeneID" id="78531544"/>
<feature type="active site" evidence="6">
    <location>
        <position position="285"/>
    </location>
</feature>
<feature type="binding site" evidence="8">
    <location>
        <position position="453"/>
    </location>
    <ligand>
        <name>Mn(2+)</name>
        <dbReference type="ChEBI" id="CHEBI:29035"/>
    </ligand>
</feature>
<protein>
    <submittedName>
        <fullName evidence="11">Phosphoglycerol transferase family protein, alkaline phosphatase superfamily</fullName>
    </submittedName>
</protein>
<feature type="domain" description="Sulfatase N-terminal" evidence="10">
    <location>
        <begin position="257"/>
        <end position="504"/>
    </location>
</feature>
<evidence type="ECO:0000256" key="5">
    <source>
        <dbReference type="ARBA" id="ARBA00023136"/>
    </source>
</evidence>
<feature type="binding site" evidence="7">
    <location>
        <position position="404"/>
    </location>
    <ligand>
        <name>substrate</name>
    </ligand>
</feature>
<feature type="transmembrane region" description="Helical" evidence="9">
    <location>
        <begin position="61"/>
        <end position="84"/>
    </location>
</feature>
<gene>
    <name evidence="11" type="ORF">PrebiDRAFT_1601</name>
</gene>
<dbReference type="RefSeq" id="WP_004337489.1">
    <property type="nucleotide sequence ID" value="NZ_JH660660.1"/>
</dbReference>
<comment type="subcellular location">
    <subcellularLocation>
        <location evidence="1">Cell membrane</location>
        <topology evidence="1">Multi-pass membrane protein</topology>
    </subcellularLocation>
</comment>
<name>I4ZAQ3_9BACT</name>
<feature type="transmembrane region" description="Helical" evidence="9">
    <location>
        <begin position="30"/>
        <end position="49"/>
    </location>
</feature>
<evidence type="ECO:0000256" key="9">
    <source>
        <dbReference type="SAM" id="Phobius"/>
    </source>
</evidence>
<keyword evidence="7" id="KW-0479">Metal-binding</keyword>
<reference evidence="11 12" key="1">
    <citation type="submission" date="2012-02" db="EMBL/GenBank/DDBJ databases">
        <title>Improved High-Quality Draft genome of Prevotella bivia DSM 20514.</title>
        <authorList>
            <consortium name="US DOE Joint Genome Institute (JGI-PGF)"/>
            <person name="Lucas S."/>
            <person name="Copeland A."/>
            <person name="Lapidus A."/>
            <person name="Bruce D."/>
            <person name="Goodwin L."/>
            <person name="Pitluck S."/>
            <person name="Peters L."/>
            <person name="Mikhailova N."/>
            <person name="Munk A.C.C."/>
            <person name="Kyrpides N."/>
            <person name="Mavromatis K."/>
            <person name="Detter J.C."/>
            <person name="Han C."/>
            <person name="Land M."/>
            <person name="Hauser L."/>
            <person name="Markowitz V."/>
            <person name="Cheng J.-F."/>
            <person name="Hugenholtz P."/>
            <person name="Woyke T."/>
            <person name="Wu D."/>
            <person name="Gronow S."/>
            <person name="Wellnitz S."/>
            <person name="Brambilla E."/>
            <person name="Klenk H.-P."/>
            <person name="Eisen J.A."/>
        </authorList>
    </citation>
    <scope>NUCLEOTIDE SEQUENCE [LARGE SCALE GENOMIC DNA]</scope>
    <source>
        <strain evidence="11 12">DSM 20514</strain>
    </source>
</reference>
<dbReference type="SUPFAM" id="SSF53649">
    <property type="entry name" value="Alkaline phosphatase-like"/>
    <property type="match status" value="1"/>
</dbReference>
<dbReference type="PANTHER" id="PTHR47371">
    <property type="entry name" value="LIPOTEICHOIC ACID SYNTHASE"/>
    <property type="match status" value="1"/>
</dbReference>
<dbReference type="GO" id="GO:0005886">
    <property type="term" value="C:plasma membrane"/>
    <property type="evidence" value="ECO:0007669"/>
    <property type="project" value="UniProtKB-SubCell"/>
</dbReference>
<evidence type="ECO:0000256" key="2">
    <source>
        <dbReference type="ARBA" id="ARBA00022475"/>
    </source>
</evidence>
<evidence type="ECO:0000259" key="10">
    <source>
        <dbReference type="Pfam" id="PF00884"/>
    </source>
</evidence>
<evidence type="ECO:0000313" key="11">
    <source>
        <dbReference type="EMBL" id="EIM33295.1"/>
    </source>
</evidence>
<dbReference type="InterPro" id="IPR000917">
    <property type="entry name" value="Sulfatase_N"/>
</dbReference>
<dbReference type="InterPro" id="IPR050448">
    <property type="entry name" value="OpgB/LTA_synthase_biosynth"/>
</dbReference>
<dbReference type="Proteomes" id="UP000002786">
    <property type="component" value="Unassembled WGS sequence"/>
</dbReference>
<feature type="binding site" evidence="8">
    <location>
        <position position="250"/>
    </location>
    <ligand>
        <name>Mn(2+)</name>
        <dbReference type="ChEBI" id="CHEBI:29035"/>
    </ligand>
</feature>
<feature type="transmembrane region" description="Helical" evidence="9">
    <location>
        <begin position="146"/>
        <end position="163"/>
    </location>
</feature>
<evidence type="ECO:0000256" key="4">
    <source>
        <dbReference type="ARBA" id="ARBA00022989"/>
    </source>
</evidence>
<keyword evidence="2" id="KW-1003">Cell membrane</keyword>
<dbReference type="PANTHER" id="PTHR47371:SF3">
    <property type="entry name" value="PHOSPHOGLYCEROL TRANSFERASE I"/>
    <property type="match status" value="1"/>
</dbReference>
<dbReference type="HOGENOM" id="CLU_014653_3_1_10"/>
<keyword evidence="4 9" id="KW-1133">Transmembrane helix</keyword>